<dbReference type="EMBL" id="JRPE02000027">
    <property type="protein sequence ID" value="TLD91072.1"/>
    <property type="molecule type" value="Genomic_DNA"/>
</dbReference>
<gene>
    <name evidence="1" type="ORF">LS74_010420</name>
</gene>
<accession>A0A4V6I165</accession>
<sequence length="86" mass="9934">MAFKQPPKSNDGYKKIQEDRFIEEARGETSSIESSKPNLKNFLVPLPVDTIELIRKYQKTEGKKIETQGYIVNEAILMWLKSKGFI</sequence>
<proteinExistence type="predicted"/>
<evidence type="ECO:0000313" key="2">
    <source>
        <dbReference type="Proteomes" id="UP000029921"/>
    </source>
</evidence>
<dbReference type="Proteomes" id="UP000029921">
    <property type="component" value="Unassembled WGS sequence"/>
</dbReference>
<comment type="caution">
    <text evidence="1">The sequence shown here is derived from an EMBL/GenBank/DDBJ whole genome shotgun (WGS) entry which is preliminary data.</text>
</comment>
<reference evidence="1 2" key="1">
    <citation type="journal article" date="2014" name="Genome Announc.">
        <title>Draft genome sequences of eight enterohepatic helicobacter species isolated from both laboratory and wild rodents.</title>
        <authorList>
            <person name="Sheh A."/>
            <person name="Shen Z."/>
            <person name="Fox J.G."/>
        </authorList>
    </citation>
    <scope>NUCLEOTIDE SEQUENCE [LARGE SCALE GENOMIC DNA]</scope>
    <source>
        <strain evidence="1 2">MIT 96-1001</strain>
    </source>
</reference>
<protein>
    <submittedName>
        <fullName evidence="1">Uncharacterized protein</fullName>
    </submittedName>
</protein>
<name>A0A4V6I165_9HELI</name>
<organism evidence="1 2">
    <name type="scientific">Helicobacter magdeburgensis</name>
    <dbReference type="NCBI Taxonomy" id="471858"/>
    <lineage>
        <taxon>Bacteria</taxon>
        <taxon>Pseudomonadati</taxon>
        <taxon>Campylobacterota</taxon>
        <taxon>Epsilonproteobacteria</taxon>
        <taxon>Campylobacterales</taxon>
        <taxon>Helicobacteraceae</taxon>
        <taxon>Helicobacter</taxon>
    </lineage>
</organism>
<evidence type="ECO:0000313" key="1">
    <source>
        <dbReference type="EMBL" id="TLD91072.1"/>
    </source>
</evidence>
<dbReference type="RefSeq" id="WP_034588777.1">
    <property type="nucleotide sequence ID" value="NZ_JRPE02000027.1"/>
</dbReference>
<keyword evidence="2" id="KW-1185">Reference proteome</keyword>
<dbReference type="AlphaFoldDB" id="A0A4V6I165"/>